<accession>Q21KC6</accession>
<gene>
    <name evidence="2" type="ordered locus">Sde_1591</name>
</gene>
<keyword evidence="1" id="KW-0472">Membrane</keyword>
<dbReference type="InterPro" id="IPR025293">
    <property type="entry name" value="YfiR/HmsC-like"/>
</dbReference>
<sequence>MIKIKPELLQFGTDRIRALKSGWGKGVFCLLILAFYSIASSAQGVQRKLDESVVRAYVVVAILKYTQWGQNTQPLDQLTLCSVGEPLSQNYLSNAVRSFAHPNVKAFNYYNLDDKNSYRLEDGTQVEAKHCDVLVVGPEFDTRKALGADKSALYICDGLKQGEQDCAVELGLTRGKVSFVVDLNHAQSAGAVFSSSLLELAESIEGRR</sequence>
<keyword evidence="1" id="KW-0812">Transmembrane</keyword>
<dbReference type="STRING" id="203122.Sde_1591"/>
<dbReference type="EMBL" id="CP000282">
    <property type="protein sequence ID" value="ABD80853.1"/>
    <property type="molecule type" value="Genomic_DNA"/>
</dbReference>
<evidence type="ECO:0000256" key="1">
    <source>
        <dbReference type="SAM" id="Phobius"/>
    </source>
</evidence>
<keyword evidence="1" id="KW-1133">Transmembrane helix</keyword>
<proteinExistence type="predicted"/>
<dbReference type="RefSeq" id="WP_011468073.1">
    <property type="nucleotide sequence ID" value="NC_007912.1"/>
</dbReference>
<keyword evidence="3" id="KW-1185">Reference proteome</keyword>
<protein>
    <recommendedName>
        <fullName evidence="4">YfiR family protein</fullName>
    </recommendedName>
</protein>
<name>Q21KC6_SACD2</name>
<reference evidence="2 3" key="1">
    <citation type="journal article" date="2008" name="PLoS Genet.">
        <title>Complete genome sequence of the complex carbohydrate-degrading marine bacterium, Saccharophagus degradans strain 2-40 T.</title>
        <authorList>
            <person name="Weiner R.M."/>
            <person name="Taylor L.E.II."/>
            <person name="Henrissat B."/>
            <person name="Hauser L."/>
            <person name="Land M."/>
            <person name="Coutinho P.M."/>
            <person name="Rancurel C."/>
            <person name="Saunders E.H."/>
            <person name="Longmire A.G."/>
            <person name="Zhang H."/>
            <person name="Bayer E.A."/>
            <person name="Gilbert H.J."/>
            <person name="Larimer F."/>
            <person name="Zhulin I.B."/>
            <person name="Ekborg N.A."/>
            <person name="Lamed R."/>
            <person name="Richardson P.M."/>
            <person name="Borovok I."/>
            <person name="Hutcheson S."/>
        </authorList>
    </citation>
    <scope>NUCLEOTIDE SEQUENCE [LARGE SCALE GENOMIC DNA]</scope>
    <source>
        <strain evidence="3">2-40 / ATCC 43961 / DSM 17024</strain>
    </source>
</reference>
<dbReference type="Pfam" id="PF13689">
    <property type="entry name" value="DUF4154"/>
    <property type="match status" value="1"/>
</dbReference>
<dbReference type="AlphaFoldDB" id="Q21KC6"/>
<dbReference type="GeneID" id="98613268"/>
<evidence type="ECO:0008006" key="4">
    <source>
        <dbReference type="Google" id="ProtNLM"/>
    </source>
</evidence>
<dbReference type="Proteomes" id="UP000001947">
    <property type="component" value="Chromosome"/>
</dbReference>
<dbReference type="HOGENOM" id="CLU_1320133_0_0_6"/>
<dbReference type="eggNOG" id="ENOG5033N2C">
    <property type="taxonomic scope" value="Bacteria"/>
</dbReference>
<evidence type="ECO:0000313" key="3">
    <source>
        <dbReference type="Proteomes" id="UP000001947"/>
    </source>
</evidence>
<organism evidence="2 3">
    <name type="scientific">Saccharophagus degradans (strain 2-40 / ATCC 43961 / DSM 17024)</name>
    <dbReference type="NCBI Taxonomy" id="203122"/>
    <lineage>
        <taxon>Bacteria</taxon>
        <taxon>Pseudomonadati</taxon>
        <taxon>Pseudomonadota</taxon>
        <taxon>Gammaproteobacteria</taxon>
        <taxon>Cellvibrionales</taxon>
        <taxon>Cellvibrionaceae</taxon>
        <taxon>Saccharophagus</taxon>
    </lineage>
</organism>
<evidence type="ECO:0000313" key="2">
    <source>
        <dbReference type="EMBL" id="ABD80853.1"/>
    </source>
</evidence>
<feature type="transmembrane region" description="Helical" evidence="1">
    <location>
        <begin position="21"/>
        <end position="39"/>
    </location>
</feature>
<dbReference type="KEGG" id="sde:Sde_1591"/>